<sequence>MERRWTIVAGKYLKPTQKWTSLVSYLYINPIGPEARDLPLGGLCPSRDRWEAPGGGRPGLKGQNLQNLNSAFTNVKTGAKITPKLYKEEEELIAKALSACQHKKKTNFSKLSREYGVSREKLSRRWHGLPSRSTRPPTRHLLSLDQEKALILLIEYLDNIGAPPTNQQIEESANYLLGKDFRGPGEPPRAGKNWVHDFIKRLPKQYVRIVQKPQEKERTVAEHYGEVERWFIDLELAIQQYKIRPQNLWNFDETGFIVGQGKDEAVVTAYPKTSKRVSSLSSRESITVIEGINAEGKIIPPLLILKGKVHLEEWPGAFPDWRLLLMDNHTTHLTIQFVQYCEIWHIRPFRFPPPSTHFLQLLDGVPFQKYKHVHGRVVNKIARLGGFDLDKNDLFEELRDIRIKTFTTRTIRHGWRERGIWPLNPRLILDMMLQPDKAFEALVAEGDALKIYGEADDTIPSSPTTKSISPPSTAVKLRRYVNKIEKSIDSIKDILDEVSSGLSRRIKVVNQGSLTLAELGDLHRESFAKVRDTSTRKNQKTTKRQVKSSGALYVKDANRLIKRRHDGDLLKIYKSHAVGVPQPTEEAASIEPQNSGFFFDTQGNK</sequence>
<dbReference type="EMBL" id="EQ962653">
    <property type="protein sequence ID" value="EED22457.1"/>
    <property type="molecule type" value="Genomic_DNA"/>
</dbReference>
<dbReference type="GO" id="GO:0003677">
    <property type="term" value="F:DNA binding"/>
    <property type="evidence" value="ECO:0007669"/>
    <property type="project" value="UniProtKB-KW"/>
</dbReference>
<proteinExistence type="predicted"/>
<name>B8LZN4_TALSN</name>
<keyword evidence="5" id="KW-1185">Reference proteome</keyword>
<dbReference type="VEuPathDB" id="FungiDB:TSTA_097060"/>
<evidence type="ECO:0000313" key="5">
    <source>
        <dbReference type="Proteomes" id="UP000001745"/>
    </source>
</evidence>
<dbReference type="RefSeq" id="XP_002479420.1">
    <property type="nucleotide sequence ID" value="XM_002479375.1"/>
</dbReference>
<accession>B8LZN4</accession>
<dbReference type="PhylomeDB" id="B8LZN4"/>
<evidence type="ECO:0000256" key="2">
    <source>
        <dbReference type="SAM" id="MobiDB-lite"/>
    </source>
</evidence>
<feature type="compositionally biased region" description="Polar residues" evidence="2">
    <location>
        <begin position="591"/>
        <end position="605"/>
    </location>
</feature>
<evidence type="ECO:0000256" key="1">
    <source>
        <dbReference type="ARBA" id="ARBA00023125"/>
    </source>
</evidence>
<dbReference type="InParanoid" id="B8LZN4"/>
<evidence type="ECO:0000313" key="4">
    <source>
        <dbReference type="EMBL" id="EED22457.1"/>
    </source>
</evidence>
<feature type="domain" description="HTH CENPB-type" evidence="3">
    <location>
        <begin position="134"/>
        <end position="208"/>
    </location>
</feature>
<dbReference type="HOGENOM" id="CLU_013929_14_2_1"/>
<dbReference type="PANTHER" id="PTHR19303:SF74">
    <property type="entry name" value="POGO TRANSPOSABLE ELEMENT WITH KRAB DOMAIN"/>
    <property type="match status" value="1"/>
</dbReference>
<dbReference type="Proteomes" id="UP000001745">
    <property type="component" value="Unassembled WGS sequence"/>
</dbReference>
<dbReference type="Pfam" id="PF03221">
    <property type="entry name" value="HTH_Tnp_Tc5"/>
    <property type="match status" value="1"/>
</dbReference>
<gene>
    <name evidence="4" type="ORF">TSTA_097060</name>
</gene>
<dbReference type="STRING" id="441959.B8LZN4"/>
<dbReference type="GeneID" id="8109487"/>
<protein>
    <recommendedName>
        <fullName evidence="3">HTH CENPB-type domain-containing protein</fullName>
    </recommendedName>
</protein>
<dbReference type="InterPro" id="IPR006600">
    <property type="entry name" value="HTH_CenpB_DNA-bd_dom"/>
</dbReference>
<dbReference type="PANTHER" id="PTHR19303">
    <property type="entry name" value="TRANSPOSON"/>
    <property type="match status" value="1"/>
</dbReference>
<reference evidence="5" key="1">
    <citation type="journal article" date="2015" name="Genome Announc.">
        <title>Genome sequence of the AIDS-associated pathogen Penicillium marneffei (ATCC18224) and its near taxonomic relative Talaromyces stipitatus (ATCC10500).</title>
        <authorList>
            <person name="Nierman W.C."/>
            <person name="Fedorova-Abrams N.D."/>
            <person name="Andrianopoulos A."/>
        </authorList>
    </citation>
    <scope>NUCLEOTIDE SEQUENCE [LARGE SCALE GENOMIC DNA]</scope>
    <source>
        <strain evidence="5">ATCC 10500 / CBS 375.48 / QM 6759 / NRRL 1006</strain>
    </source>
</reference>
<dbReference type="PROSITE" id="PS51253">
    <property type="entry name" value="HTH_CENPB"/>
    <property type="match status" value="1"/>
</dbReference>
<evidence type="ECO:0000259" key="3">
    <source>
        <dbReference type="PROSITE" id="PS51253"/>
    </source>
</evidence>
<keyword evidence="1" id="KW-0238">DNA-binding</keyword>
<dbReference type="InterPro" id="IPR050863">
    <property type="entry name" value="CenT-Element_Derived"/>
</dbReference>
<organism evidence="4 5">
    <name type="scientific">Talaromyces stipitatus (strain ATCC 10500 / CBS 375.48 / QM 6759 / NRRL 1006)</name>
    <name type="common">Penicillium stipitatum</name>
    <dbReference type="NCBI Taxonomy" id="441959"/>
    <lineage>
        <taxon>Eukaryota</taxon>
        <taxon>Fungi</taxon>
        <taxon>Dikarya</taxon>
        <taxon>Ascomycota</taxon>
        <taxon>Pezizomycotina</taxon>
        <taxon>Eurotiomycetes</taxon>
        <taxon>Eurotiomycetidae</taxon>
        <taxon>Eurotiales</taxon>
        <taxon>Trichocomaceae</taxon>
        <taxon>Talaromyces</taxon>
        <taxon>Talaromyces sect. Talaromyces</taxon>
    </lineage>
</organism>
<dbReference type="OrthoDB" id="4324149at2759"/>
<feature type="region of interest" description="Disordered" evidence="2">
    <location>
        <begin position="584"/>
        <end position="605"/>
    </location>
</feature>
<dbReference type="AlphaFoldDB" id="B8LZN4"/>
<dbReference type="GO" id="GO:0005634">
    <property type="term" value="C:nucleus"/>
    <property type="evidence" value="ECO:0007669"/>
    <property type="project" value="TreeGrafter"/>
</dbReference>